<evidence type="ECO:0000313" key="2">
    <source>
        <dbReference type="EMBL" id="KAJ8071436.1"/>
    </source>
</evidence>
<evidence type="ECO:0000259" key="1">
    <source>
        <dbReference type="Pfam" id="PF00117"/>
    </source>
</evidence>
<protein>
    <recommendedName>
        <fullName evidence="1">Glutamine amidotransferase domain-containing protein</fullName>
    </recommendedName>
</protein>
<dbReference type="GO" id="GO:0005634">
    <property type="term" value="C:nucleus"/>
    <property type="evidence" value="ECO:0007669"/>
    <property type="project" value="TreeGrafter"/>
</dbReference>
<dbReference type="InterPro" id="IPR017926">
    <property type="entry name" value="GATASE"/>
</dbReference>
<dbReference type="InterPro" id="IPR029062">
    <property type="entry name" value="Class_I_gatase-like"/>
</dbReference>
<dbReference type="PANTHER" id="PTHR42695">
    <property type="entry name" value="GLUTAMINE AMIDOTRANSFERASE YLR126C-RELATED"/>
    <property type="match status" value="1"/>
</dbReference>
<evidence type="ECO:0000313" key="3">
    <source>
        <dbReference type="Proteomes" id="UP001152300"/>
    </source>
</evidence>
<comment type="caution">
    <text evidence="2">The sequence shown here is derived from an EMBL/GenBank/DDBJ whole genome shotgun (WGS) entry which is preliminary data.</text>
</comment>
<sequence>MRFRPDYLIRQILRSKSEFFHSVTGQQQISSFRIIPPRHSFRLDQFDFKSMAIQKSGDPIRMLVLETDSPHPDVKENKGGYSDILNSLFKQAGKEHDPPLEIETEMHYVVDDPENGHHGHPPKVSDIDPSINAILITGSMYDAHGDNPWIKELLHFLRTLWVERKDMKFSGVCFGHQILSRALGAKVEQEPAGKWELAHTEMDLTSVGQRLFQTKDKKLSLHQMHQDQVTTVPSASTTDLLSEDDRVEVWASTEHTKIQGLYLRERLFTSQGHLGFDEEVVHREIDMRAESGGIEDKNVAEKGKDTAHLRHDGLTVAGAILRFFYGDDRDIQGRKS</sequence>
<dbReference type="EMBL" id="JAPEIS010000001">
    <property type="protein sequence ID" value="KAJ8071436.1"/>
    <property type="molecule type" value="Genomic_DNA"/>
</dbReference>
<dbReference type="GO" id="GO:0005829">
    <property type="term" value="C:cytosol"/>
    <property type="evidence" value="ECO:0007669"/>
    <property type="project" value="TreeGrafter"/>
</dbReference>
<dbReference type="AlphaFoldDB" id="A0A9X0AYS5"/>
<accession>A0A9X0AYS5</accession>
<dbReference type="CDD" id="cd01741">
    <property type="entry name" value="GATase1_1"/>
    <property type="match status" value="1"/>
</dbReference>
<dbReference type="SUPFAM" id="SSF52317">
    <property type="entry name" value="Class I glutamine amidotransferase-like"/>
    <property type="match status" value="1"/>
</dbReference>
<feature type="domain" description="Glutamine amidotransferase" evidence="1">
    <location>
        <begin position="164"/>
        <end position="273"/>
    </location>
</feature>
<keyword evidence="3" id="KW-1185">Reference proteome</keyword>
<dbReference type="Pfam" id="PF00117">
    <property type="entry name" value="GATase"/>
    <property type="match status" value="1"/>
</dbReference>
<gene>
    <name evidence="2" type="ORF">OCU04_001757</name>
</gene>
<name>A0A9X0AYS5_9HELO</name>
<proteinExistence type="predicted"/>
<dbReference type="PANTHER" id="PTHR42695:SF4">
    <property type="entry name" value="GLUTAMINE AMIDOTRANSFERASE DOMAIN-CONTAINING PROTEIN"/>
    <property type="match status" value="1"/>
</dbReference>
<dbReference type="InterPro" id="IPR044992">
    <property type="entry name" value="ChyE-like"/>
</dbReference>
<dbReference type="Gene3D" id="3.40.50.880">
    <property type="match status" value="1"/>
</dbReference>
<reference evidence="2" key="1">
    <citation type="submission" date="2022-11" db="EMBL/GenBank/DDBJ databases">
        <title>Genome Resource of Sclerotinia nivalis Strain SnTB1, a Plant Pathogen Isolated from American Ginseng.</title>
        <authorList>
            <person name="Fan S."/>
        </authorList>
    </citation>
    <scope>NUCLEOTIDE SEQUENCE</scope>
    <source>
        <strain evidence="2">SnTB1</strain>
    </source>
</reference>
<organism evidence="2 3">
    <name type="scientific">Sclerotinia nivalis</name>
    <dbReference type="NCBI Taxonomy" id="352851"/>
    <lineage>
        <taxon>Eukaryota</taxon>
        <taxon>Fungi</taxon>
        <taxon>Dikarya</taxon>
        <taxon>Ascomycota</taxon>
        <taxon>Pezizomycotina</taxon>
        <taxon>Leotiomycetes</taxon>
        <taxon>Helotiales</taxon>
        <taxon>Sclerotiniaceae</taxon>
        <taxon>Sclerotinia</taxon>
    </lineage>
</organism>
<dbReference type="FunFam" id="3.40.50.880:FF:000132">
    <property type="entry name" value="Uncharacterized protein"/>
    <property type="match status" value="1"/>
</dbReference>
<dbReference type="Proteomes" id="UP001152300">
    <property type="component" value="Unassembled WGS sequence"/>
</dbReference>
<dbReference type="OrthoDB" id="92161at2759"/>